<evidence type="ECO:0000256" key="3">
    <source>
        <dbReference type="SAM" id="MobiDB-lite"/>
    </source>
</evidence>
<comment type="subcellular location">
    <subcellularLocation>
        <location evidence="1">Mitochondrion</location>
    </subcellularLocation>
</comment>
<keyword evidence="2" id="KW-0496">Mitochondrion</keyword>
<dbReference type="Pfam" id="PF10356">
    <property type="entry name" value="RRG7"/>
    <property type="match status" value="2"/>
</dbReference>
<evidence type="ECO:0000256" key="1">
    <source>
        <dbReference type="ARBA" id="ARBA00004173"/>
    </source>
</evidence>
<accession>A0A292PRL0</accession>
<dbReference type="GO" id="GO:0005739">
    <property type="term" value="C:mitochondrion"/>
    <property type="evidence" value="ECO:0007669"/>
    <property type="project" value="UniProtKB-SubCell"/>
</dbReference>
<dbReference type="InterPro" id="IPR018828">
    <property type="entry name" value="RRG7"/>
</dbReference>
<gene>
    <name evidence="4" type="ORF">GSTUAT00006816001</name>
</gene>
<dbReference type="Proteomes" id="UP001412239">
    <property type="component" value="Unassembled WGS sequence"/>
</dbReference>
<keyword evidence="5" id="KW-1185">Reference proteome</keyword>
<proteinExistence type="predicted"/>
<evidence type="ECO:0000313" key="4">
    <source>
        <dbReference type="EMBL" id="CUS09103.1"/>
    </source>
</evidence>
<evidence type="ECO:0000256" key="2">
    <source>
        <dbReference type="ARBA" id="ARBA00023128"/>
    </source>
</evidence>
<feature type="compositionally biased region" description="Basic and acidic residues" evidence="3">
    <location>
        <begin position="232"/>
        <end position="246"/>
    </location>
</feature>
<dbReference type="EMBL" id="LN891098">
    <property type="protein sequence ID" value="CUS09103.1"/>
    <property type="molecule type" value="Genomic_DNA"/>
</dbReference>
<organism evidence="4 5">
    <name type="scientific">Tuber aestivum</name>
    <name type="common">summer truffle</name>
    <dbReference type="NCBI Taxonomy" id="59557"/>
    <lineage>
        <taxon>Eukaryota</taxon>
        <taxon>Fungi</taxon>
        <taxon>Dikarya</taxon>
        <taxon>Ascomycota</taxon>
        <taxon>Pezizomycotina</taxon>
        <taxon>Pezizomycetes</taxon>
        <taxon>Pezizales</taxon>
        <taxon>Tuberaceae</taxon>
        <taxon>Tuber</taxon>
    </lineage>
</organism>
<sequence length="269" mass="29541">MRATLRRCLTPHPILLANANANKRYSPKAMGAIRTSDLHHDLESFLKYAEVIALPTHTTVYVGTLYEYTVKEALKSFGISLERTGGRDDRGVDLRGTWTVPNLPSEQSQKPRVYDALVQCKCTKVAPAAIRELDGAASLKKPETIGILAAPKHCSPGIRKHMAMSPRPLMYLCLRKERRIVEQIIWNAPASVLLPGVGVRAIHIKGRVEIVLTIHGHEFRSLLSQNLPEKETVKGAKNGGEKEEAPIVHSGSGDTTSDIANVEYGKGNI</sequence>
<name>A0A292PRL0_9PEZI</name>
<feature type="region of interest" description="Disordered" evidence="3">
    <location>
        <begin position="232"/>
        <end position="257"/>
    </location>
</feature>
<dbReference type="PANTHER" id="PTHR28133:SF1">
    <property type="entry name" value="REQUIRED FOR RESPIRATORY GROWTH PROTEIN 7, MITOCHONDRIAL"/>
    <property type="match status" value="1"/>
</dbReference>
<evidence type="ECO:0008006" key="6">
    <source>
        <dbReference type="Google" id="ProtNLM"/>
    </source>
</evidence>
<reference evidence="4" key="1">
    <citation type="submission" date="2015-10" db="EMBL/GenBank/DDBJ databases">
        <authorList>
            <person name="Regsiter A."/>
            <person name="william w."/>
        </authorList>
    </citation>
    <scope>NUCLEOTIDE SEQUENCE</scope>
    <source>
        <strain evidence="4">Montdore</strain>
    </source>
</reference>
<dbReference type="PANTHER" id="PTHR28133">
    <property type="entry name" value="REQUIRED FOR RESPIRATORY GROWTH PROTEIN 7, MITOCHONDRIAL"/>
    <property type="match status" value="1"/>
</dbReference>
<protein>
    <recommendedName>
        <fullName evidence="6">Required for respiratory growth protein 7, mitochondrial</fullName>
    </recommendedName>
</protein>
<evidence type="ECO:0000313" key="5">
    <source>
        <dbReference type="Proteomes" id="UP001412239"/>
    </source>
</evidence>
<dbReference type="AlphaFoldDB" id="A0A292PRL0"/>